<dbReference type="InterPro" id="IPR036188">
    <property type="entry name" value="FAD/NAD-bd_sf"/>
</dbReference>
<reference evidence="1 2" key="1">
    <citation type="submission" date="2023-09" db="EMBL/GenBank/DDBJ databases">
        <authorList>
            <person name="Qi X."/>
        </authorList>
    </citation>
    <scope>NUCLEOTIDE SEQUENCE [LARGE SCALE GENOMIC DNA]</scope>
    <source>
        <strain evidence="1 2">S1-1</strain>
    </source>
</reference>
<protein>
    <submittedName>
        <fullName evidence="1">Tryptophan halogenase family protein</fullName>
    </submittedName>
</protein>
<dbReference type="PANTHER" id="PTHR43747">
    <property type="entry name" value="FAD-BINDING PROTEIN"/>
    <property type="match status" value="1"/>
</dbReference>
<dbReference type="InterPro" id="IPR050816">
    <property type="entry name" value="Flavin-dep_Halogenase_NPB"/>
</dbReference>
<accession>A0ABZ0GNW8</accession>
<dbReference type="Proteomes" id="UP001301442">
    <property type="component" value="Chromosome"/>
</dbReference>
<keyword evidence="2" id="KW-1185">Reference proteome</keyword>
<dbReference type="EMBL" id="CP136600">
    <property type="protein sequence ID" value="WOH37267.1"/>
    <property type="molecule type" value="Genomic_DNA"/>
</dbReference>
<sequence>MDKPIKKIVIVGGGSAGWISAGVLAAEHMANSPKGIEVTLIESPMVKSIGVGEGTWPSMRNTLNKIGISELEFISQCDASFKQGSKFVGWCDGQSDDFYYHPFMTPEGYTQVNLHAGWQSVNKNTNYADTVNMQSHVCQAGLAPKQLATPQYAAVTNYGYHLDAAKFASLLQKHCTTKLNVNHILDHVVAINSAENGDIASISTKQSGDISGDLFIDCTGTSSLLLGKHYNIPFIDCKDVLFNDSALAVQIPYSDDSDSIASATISTAQTAGWIWDIGLPTRRGVGHTYSSAHMNDDEAERILREYIATTANTDISQSIEPRKISFRPGHYQKFWHKNCVAIGMSSGFLEPLEASALALIELATTMISEQLPTNRAHMEIVAKRYNERFDYRWQRVIEFLKLHYVLSRRNDSQYWRDNKSANTIPSRLHELLTLWQHQPPSRYDFVQNEEVFPSASYQYVLYGMGFNTKLRDTENRYANIDVAKKIFNDGELKLHKYLAGLPTNRDLINHLCQQHETNQR</sequence>
<evidence type="ECO:0000313" key="1">
    <source>
        <dbReference type="EMBL" id="WOH37267.1"/>
    </source>
</evidence>
<organism evidence="1 2">
    <name type="scientific">Thalassotalea fonticola</name>
    <dbReference type="NCBI Taxonomy" id="3065649"/>
    <lineage>
        <taxon>Bacteria</taxon>
        <taxon>Pseudomonadati</taxon>
        <taxon>Pseudomonadota</taxon>
        <taxon>Gammaproteobacteria</taxon>
        <taxon>Alteromonadales</taxon>
        <taxon>Colwelliaceae</taxon>
        <taxon>Thalassotalea</taxon>
    </lineage>
</organism>
<name>A0ABZ0GNW8_9GAMM</name>
<dbReference type="PANTHER" id="PTHR43747:SF4">
    <property type="entry name" value="FLAVIN-DEPENDENT TRYPTOPHAN HALOGENASE"/>
    <property type="match status" value="1"/>
</dbReference>
<gene>
    <name evidence="1" type="ORF">RI844_18190</name>
</gene>
<dbReference type="SUPFAM" id="SSF51905">
    <property type="entry name" value="FAD/NAD(P)-binding domain"/>
    <property type="match status" value="1"/>
</dbReference>
<dbReference type="Pfam" id="PF04820">
    <property type="entry name" value="Trp_halogenase"/>
    <property type="match status" value="1"/>
</dbReference>
<evidence type="ECO:0000313" key="2">
    <source>
        <dbReference type="Proteomes" id="UP001301442"/>
    </source>
</evidence>
<dbReference type="Gene3D" id="3.50.50.60">
    <property type="entry name" value="FAD/NAD(P)-binding domain"/>
    <property type="match status" value="1"/>
</dbReference>
<dbReference type="PIRSF" id="PIRSF011396">
    <property type="entry name" value="Trp_halogenase"/>
    <property type="match status" value="1"/>
</dbReference>
<proteinExistence type="predicted"/>
<dbReference type="RefSeq" id="WP_348396058.1">
    <property type="nucleotide sequence ID" value="NZ_CP136600.1"/>
</dbReference>
<dbReference type="InterPro" id="IPR033856">
    <property type="entry name" value="Trp_halogen"/>
</dbReference>
<dbReference type="InterPro" id="IPR006905">
    <property type="entry name" value="Flavin_halogenase"/>
</dbReference>